<dbReference type="EMBL" id="JACSNX010000001">
    <property type="protein sequence ID" value="MBM6850200.1"/>
    <property type="molecule type" value="Genomic_DNA"/>
</dbReference>
<evidence type="ECO:0000313" key="3">
    <source>
        <dbReference type="EMBL" id="MBM6850200.1"/>
    </source>
</evidence>
<organism evidence="3 4">
    <name type="scientific">Oscillibacter valericigenes</name>
    <dbReference type="NCBI Taxonomy" id="351091"/>
    <lineage>
        <taxon>Bacteria</taxon>
        <taxon>Bacillati</taxon>
        <taxon>Bacillota</taxon>
        <taxon>Clostridia</taxon>
        <taxon>Eubacteriales</taxon>
        <taxon>Oscillospiraceae</taxon>
        <taxon>Oscillibacter</taxon>
    </lineage>
</organism>
<dbReference type="InterPro" id="IPR035940">
    <property type="entry name" value="CAP_sf"/>
</dbReference>
<feature type="signal peptide" evidence="1">
    <location>
        <begin position="1"/>
        <end position="26"/>
    </location>
</feature>
<feature type="chain" id="PRO_5046385018" evidence="1">
    <location>
        <begin position="27"/>
        <end position="229"/>
    </location>
</feature>
<keyword evidence="1" id="KW-0732">Signal</keyword>
<dbReference type="SUPFAM" id="SSF55797">
    <property type="entry name" value="PR-1-like"/>
    <property type="match status" value="1"/>
</dbReference>
<name>A0ABS2FSE8_9FIRM</name>
<feature type="domain" description="SCP" evidence="2">
    <location>
        <begin position="108"/>
        <end position="219"/>
    </location>
</feature>
<reference evidence="3 4" key="1">
    <citation type="journal article" date="2021" name="Sci. Rep.">
        <title>The distribution of antibiotic resistance genes in chicken gut microbiota commensals.</title>
        <authorList>
            <person name="Juricova H."/>
            <person name="Matiasovicova J."/>
            <person name="Kubasova T."/>
            <person name="Cejkova D."/>
            <person name="Rychlik I."/>
        </authorList>
    </citation>
    <scope>NUCLEOTIDE SEQUENCE [LARGE SCALE GENOMIC DNA]</scope>
    <source>
        <strain evidence="3 4">An411</strain>
    </source>
</reference>
<evidence type="ECO:0000259" key="2">
    <source>
        <dbReference type="Pfam" id="PF00188"/>
    </source>
</evidence>
<evidence type="ECO:0000313" key="4">
    <source>
        <dbReference type="Proteomes" id="UP000719500"/>
    </source>
</evidence>
<evidence type="ECO:0000256" key="1">
    <source>
        <dbReference type="SAM" id="SignalP"/>
    </source>
</evidence>
<keyword evidence="4" id="KW-1185">Reference proteome</keyword>
<dbReference type="PANTHER" id="PTHR31157">
    <property type="entry name" value="SCP DOMAIN-CONTAINING PROTEIN"/>
    <property type="match status" value="1"/>
</dbReference>
<dbReference type="RefSeq" id="WP_204801949.1">
    <property type="nucleotide sequence ID" value="NZ_JACSNX010000001.1"/>
</dbReference>
<comment type="caution">
    <text evidence="3">The sequence shown here is derived from an EMBL/GenBank/DDBJ whole genome shotgun (WGS) entry which is preliminary data.</text>
</comment>
<dbReference type="Gene3D" id="3.40.33.10">
    <property type="entry name" value="CAP"/>
    <property type="match status" value="1"/>
</dbReference>
<protein>
    <submittedName>
        <fullName evidence="3">CAP domain-containing protein</fullName>
    </submittedName>
</protein>
<accession>A0ABS2FSE8</accession>
<dbReference type="Pfam" id="PF00188">
    <property type="entry name" value="CAP"/>
    <property type="match status" value="1"/>
</dbReference>
<proteinExistence type="predicted"/>
<sequence>MKHAIHFLAGLLLGSAVIVCTGAASAVSQTVTATLTTSPIFLDGSEVTLQGYNIGGHNYFKLRDIAALLDFNVYWDDGVYMESDAPYTGQKPEPAATGLSQVRLDLISMINRLRNQNGVPDLAISQPLMEAAQECADRHYTWHHNREECEAVIQAGYPYGFGSNLTVFTGTAESTIAQKAVDNWVQSPGHYRTMMDAECDSIGVGIAVDRGITYCYLFVGNPNTHNPYG</sequence>
<dbReference type="InterPro" id="IPR014044">
    <property type="entry name" value="CAP_dom"/>
</dbReference>
<dbReference type="PANTHER" id="PTHR31157:SF1">
    <property type="entry name" value="SCP DOMAIN-CONTAINING PROTEIN"/>
    <property type="match status" value="1"/>
</dbReference>
<dbReference type="CDD" id="cd05379">
    <property type="entry name" value="CAP_bacterial"/>
    <property type="match status" value="1"/>
</dbReference>
<dbReference type="Proteomes" id="UP000719500">
    <property type="component" value="Unassembled WGS sequence"/>
</dbReference>
<gene>
    <name evidence="3" type="ORF">H9X91_01950</name>
</gene>